<dbReference type="AlphaFoldDB" id="A0ABD0UB20"/>
<dbReference type="EMBL" id="JANQDX010000016">
    <property type="protein sequence ID" value="KAL0909989.1"/>
    <property type="molecule type" value="Genomic_DNA"/>
</dbReference>
<dbReference type="Proteomes" id="UP001552299">
    <property type="component" value="Unassembled WGS sequence"/>
</dbReference>
<keyword evidence="2" id="KW-1185">Reference proteome</keyword>
<gene>
    <name evidence="1" type="ORF">M5K25_020909</name>
</gene>
<evidence type="ECO:0000313" key="2">
    <source>
        <dbReference type="Proteomes" id="UP001552299"/>
    </source>
</evidence>
<protein>
    <submittedName>
        <fullName evidence="1">Uncharacterized protein</fullName>
    </submittedName>
</protein>
<reference evidence="1 2" key="1">
    <citation type="journal article" date="2024" name="Plant Biotechnol. J.">
        <title>Dendrobium thyrsiflorum genome and its molecular insights into genes involved in important horticultural traits.</title>
        <authorList>
            <person name="Chen B."/>
            <person name="Wang J.Y."/>
            <person name="Zheng P.J."/>
            <person name="Li K.L."/>
            <person name="Liang Y.M."/>
            <person name="Chen X.F."/>
            <person name="Zhang C."/>
            <person name="Zhao X."/>
            <person name="He X."/>
            <person name="Zhang G.Q."/>
            <person name="Liu Z.J."/>
            <person name="Xu Q."/>
        </authorList>
    </citation>
    <scope>NUCLEOTIDE SEQUENCE [LARGE SCALE GENOMIC DNA]</scope>
    <source>
        <strain evidence="1">GZMU011</strain>
    </source>
</reference>
<comment type="caution">
    <text evidence="1">The sequence shown here is derived from an EMBL/GenBank/DDBJ whole genome shotgun (WGS) entry which is preliminary data.</text>
</comment>
<organism evidence="1 2">
    <name type="scientific">Dendrobium thyrsiflorum</name>
    <name type="common">Pinecone-like raceme dendrobium</name>
    <name type="synonym">Orchid</name>
    <dbReference type="NCBI Taxonomy" id="117978"/>
    <lineage>
        <taxon>Eukaryota</taxon>
        <taxon>Viridiplantae</taxon>
        <taxon>Streptophyta</taxon>
        <taxon>Embryophyta</taxon>
        <taxon>Tracheophyta</taxon>
        <taxon>Spermatophyta</taxon>
        <taxon>Magnoliopsida</taxon>
        <taxon>Liliopsida</taxon>
        <taxon>Asparagales</taxon>
        <taxon>Orchidaceae</taxon>
        <taxon>Epidendroideae</taxon>
        <taxon>Malaxideae</taxon>
        <taxon>Dendrobiinae</taxon>
        <taxon>Dendrobium</taxon>
    </lineage>
</organism>
<evidence type="ECO:0000313" key="1">
    <source>
        <dbReference type="EMBL" id="KAL0909989.1"/>
    </source>
</evidence>
<accession>A0ABD0UB20</accession>
<proteinExistence type="predicted"/>
<name>A0ABD0UB20_DENTH</name>
<sequence>MAGKLILSLDRNLTIEETICDGSIQFRVEFQNFKLSIDGERLVDLSAGTQKDSPLVEITLGQGFDSPISKIEAIVTPLSIVPFVEMGNNQQSMIIKEIQSVSEIGSNFSTYFASKNQKKNYLKRVKKKAIKARKIAESGALKKVKSEANKEFVAPCTYPLFGGSHFHPLFVDQMRQVVKRIARPSPCPFSYYTEKINLMSNKQSPAIDHRPPVEGYDPSTLLEDLRSRYYTCPSTSIEEDV</sequence>